<proteinExistence type="predicted"/>
<dbReference type="PANTHER" id="PTHR45532">
    <property type="entry name" value="WD REPEAT-CONTAINING PROTEIN 97"/>
    <property type="match status" value="1"/>
</dbReference>
<feature type="region of interest" description="Disordered" evidence="2">
    <location>
        <begin position="1071"/>
        <end position="1093"/>
    </location>
</feature>
<feature type="repeat" description="WD" evidence="1">
    <location>
        <begin position="283"/>
        <end position="315"/>
    </location>
</feature>
<protein>
    <submittedName>
        <fullName evidence="3">Uncharacterized protein</fullName>
    </submittedName>
</protein>
<feature type="region of interest" description="Disordered" evidence="2">
    <location>
        <begin position="1103"/>
        <end position="1122"/>
    </location>
</feature>
<reference evidence="4" key="1">
    <citation type="journal article" date="2018" name="PLoS ONE">
        <title>Chinook salmon (Oncorhynchus tshawytscha) genome and transcriptome.</title>
        <authorList>
            <person name="Christensen K.A."/>
            <person name="Leong J.S."/>
            <person name="Sakhrani D."/>
            <person name="Biagi C.A."/>
            <person name="Minkley D.R."/>
            <person name="Withler R.E."/>
            <person name="Rondeau E.B."/>
            <person name="Koop B.F."/>
            <person name="Devlin R.H."/>
        </authorList>
    </citation>
    <scope>NUCLEOTIDE SEQUENCE [LARGE SCALE GENOMIC DNA]</scope>
</reference>
<accession>A0AAZ3SDM8</accession>
<feature type="region of interest" description="Disordered" evidence="2">
    <location>
        <begin position="1128"/>
        <end position="1157"/>
    </location>
</feature>
<evidence type="ECO:0000313" key="3">
    <source>
        <dbReference type="Ensembl" id="ENSOTSP00005151207.1"/>
    </source>
</evidence>
<dbReference type="RefSeq" id="XP_024268221.2">
    <property type="nucleotide sequence ID" value="XM_024412453.2"/>
</dbReference>
<evidence type="ECO:0000256" key="2">
    <source>
        <dbReference type="SAM" id="MobiDB-lite"/>
    </source>
</evidence>
<evidence type="ECO:0000256" key="1">
    <source>
        <dbReference type="PROSITE-ProRule" id="PRU00221"/>
    </source>
</evidence>
<feature type="compositionally biased region" description="Acidic residues" evidence="2">
    <location>
        <begin position="791"/>
        <end position="800"/>
    </location>
</feature>
<reference evidence="3" key="3">
    <citation type="submission" date="2025-09" db="UniProtKB">
        <authorList>
            <consortium name="Ensembl"/>
        </authorList>
    </citation>
    <scope>IDENTIFICATION</scope>
</reference>
<dbReference type="PROSITE" id="PS50294">
    <property type="entry name" value="WD_REPEATS_REGION"/>
    <property type="match status" value="1"/>
</dbReference>
<reference evidence="3" key="2">
    <citation type="submission" date="2025-08" db="UniProtKB">
        <authorList>
            <consortium name="Ensembl"/>
        </authorList>
    </citation>
    <scope>IDENTIFICATION</scope>
</reference>
<dbReference type="PANTHER" id="PTHR45532:SF4">
    <property type="entry name" value="WD REPEAT-CONTAINING PROTEIN 55 HOMOLOG"/>
    <property type="match status" value="1"/>
</dbReference>
<dbReference type="SMART" id="SM00320">
    <property type="entry name" value="WD40"/>
    <property type="match status" value="4"/>
</dbReference>
<dbReference type="Proteomes" id="UP000694402">
    <property type="component" value="Unassembled WGS sequence"/>
</dbReference>
<organism evidence="3 4">
    <name type="scientific">Oncorhynchus tshawytscha</name>
    <name type="common">Chinook salmon</name>
    <name type="synonym">Salmo tshawytscha</name>
    <dbReference type="NCBI Taxonomy" id="74940"/>
    <lineage>
        <taxon>Eukaryota</taxon>
        <taxon>Metazoa</taxon>
        <taxon>Chordata</taxon>
        <taxon>Craniata</taxon>
        <taxon>Vertebrata</taxon>
        <taxon>Euteleostomi</taxon>
        <taxon>Actinopterygii</taxon>
        <taxon>Neopterygii</taxon>
        <taxon>Teleostei</taxon>
        <taxon>Protacanthopterygii</taxon>
        <taxon>Salmoniformes</taxon>
        <taxon>Salmonidae</taxon>
        <taxon>Salmoninae</taxon>
        <taxon>Oncorhynchus</taxon>
    </lineage>
</organism>
<dbReference type="Ensembl" id="ENSOTST00005181875.1">
    <property type="protein sequence ID" value="ENSOTSP00005151207.1"/>
    <property type="gene ID" value="ENSOTSG00005022369.2"/>
</dbReference>
<keyword evidence="1" id="KW-0853">WD repeat</keyword>
<feature type="region of interest" description="Disordered" evidence="2">
    <location>
        <begin position="890"/>
        <end position="913"/>
    </location>
</feature>
<name>A0AAZ3SDM8_ONCTS</name>
<evidence type="ECO:0000313" key="4">
    <source>
        <dbReference type="Proteomes" id="UP000694402"/>
    </source>
</evidence>
<feature type="region of interest" description="Disordered" evidence="2">
    <location>
        <begin position="791"/>
        <end position="815"/>
    </location>
</feature>
<dbReference type="PROSITE" id="PS50082">
    <property type="entry name" value="WD_REPEATS_2"/>
    <property type="match status" value="1"/>
</dbReference>
<dbReference type="GeneID" id="112244708"/>
<dbReference type="InterPro" id="IPR001680">
    <property type="entry name" value="WD40_rpt"/>
</dbReference>
<dbReference type="GeneTree" id="ENSGT00940000174677"/>
<keyword evidence="4" id="KW-1185">Reference proteome</keyword>
<dbReference type="KEGG" id="otw:112244708"/>
<sequence>MTSMRRIVPEWKYFLPQLKQTIKEVSDPDEDEVEEETALCLDATPAMQFQYSCAQNYLQCLTTNSSLSGTVVVGFQWGHTMTSHRMEVWTENLRGDLKHNLSLPLDRGYRVEHLVSVPSQRVFVGACDDLSLRVFSDPTQGMAVLYQANCLGSVLCMHYCKETEELLTGSMGIITFWGFWTNLQTHLGIIKVLDWHCTSLRRDTTISGLVTERQASMLYALCNRGIKCFDFVEKKEYRALRGHGQGTLRCVSPDWVQRYLCTGDMIGFVQVWSWDTRSLLQEFRAHARSVSTVLMRPSTHTLLTSSTDGWVKEWSCSGDLLLKLFLDDPGGVRNLWPLGEHRILCHSPSSFSIWRLQNLYRLFNDPGCGMQLLRRVESSRGQAQLLAVSQDSIARLISPVSGELLLLSWPFLLLDQAQGFAYNPSRKELFVASGSPEVLVLDMALCPCTAKRIIRTSRDQDLDDSVMCLEAVMVGGAEWAGVSPLPCLVFSGHRNGKLQLLSPHRLGCPARKAHDGAILQMSSLAGPRPQLCCYGSDKQFSIWEVEMGEVHVEVAPLARVSCSSDLVLSRLLSGQVFAVSPNYSLLFFSLPSGGCLWMERNPPTSISCLDYCAALGLVVVSGPEGTLEVWETRGVQLAEIHLGMPVSQLCFANTRGDLLACFGGTICIISGLRYLPARLLQQVLDLAPADDILEDPIPFLPRSQSCYDIYLVPRMFLKPGQATPELNETPAVLDVVRPESTGCKNVLDVLNRDRKKNPLMIRVPTPPIVKGDEPGSWSCALRLVKTLEEELNLEDEPMEGSEDRDKSQTPFEPLPPDTLLLDWPVAPDGFLPNSVLRNWNLKQEPPKAILPKEAKALCRTLSQSEDEPEHSPVVTAILAKAKEARLNKPIPMPKLFDTPTEYESPPEDDTGDGNELLKQISESIWLVSRPDVDLVEVMKSLMLTMEGMDSDVYGNCTEALLSMFQTYDIPVEIINNLTFCLLKHIQKGNPHWKRLEAMKNLDQIDHFQDKHLYLLAEVLLDPAMELREMAKNILSRVYGIDNKTSLLNRMQANEDVPKMLYKHLERTLSDDLEHKKSTDAPAKPIGGRLSRPYVHRDSRPFLECTAEDNGTPSSEQDHVRTPDLPLIRSLGCNHESSTLKEEPGLSPPGDDFMRPHRSPKKFRKFSLSTAKWDSIVAIPEEGHVQVYDPTIIELYKKSKPHKQLCSQLPTTKAPSDSGVSSMGLSKEASLVQLPDSPQHLRLKPVKGKGDPNWRESLYKLVSQYGFRSPRARLTTLGPLDVPGATQRNSCTLSPFQTRKASQVSLGQRVVRKIQLRESSFERPASQFHHGLPLPWQLNSHTMDPSGESMYGRLEVDWVREPMEPQRGKMQKVKLPPIMSRCHPS</sequence>
<gene>
    <name evidence="3" type="primary">LOC112244708</name>
</gene>